<accession>A0ABV0PWW9</accession>
<dbReference type="Pfam" id="PF18552">
    <property type="entry name" value="PheRS_DBD1"/>
    <property type="match status" value="1"/>
</dbReference>
<dbReference type="InterPro" id="IPR040724">
    <property type="entry name" value="PheRS_DBD1"/>
</dbReference>
<name>A0ABV0PWW9_9TELE</name>
<reference evidence="2 3" key="1">
    <citation type="submission" date="2021-06" db="EMBL/GenBank/DDBJ databases">
        <authorList>
            <person name="Palmer J.M."/>
        </authorList>
    </citation>
    <scope>NUCLEOTIDE SEQUENCE [LARGE SCALE GENOMIC DNA]</scope>
    <source>
        <strain evidence="2 3">GA_2019</strain>
        <tissue evidence="2">Muscle</tissue>
    </source>
</reference>
<comment type="caution">
    <text evidence="2">The sequence shown here is derived from an EMBL/GenBank/DDBJ whole genome shotgun (WGS) entry which is preliminary data.</text>
</comment>
<feature type="domain" description="PheRS DNA binding" evidence="1">
    <location>
        <begin position="22"/>
        <end position="69"/>
    </location>
</feature>
<sequence>MNRCFDVTSCLFRALQGFSMADTGVVETLLQRIEKLDGGVDSLGVAASLGVDHQVIVGAVKSLQALGDVSVAGMRVSGMILREGKSFLFSAVQVISAELRSSKHWELTEEGTEIAEQGSHEARVFNSILLEGLPQAELMVRWTSALTGVKTSERFLFHSLDFFINVLYSWK</sequence>
<dbReference type="Gene3D" id="3.30.1370.240">
    <property type="match status" value="1"/>
</dbReference>
<organism evidence="2 3">
    <name type="scientific">Goodea atripinnis</name>
    <dbReference type="NCBI Taxonomy" id="208336"/>
    <lineage>
        <taxon>Eukaryota</taxon>
        <taxon>Metazoa</taxon>
        <taxon>Chordata</taxon>
        <taxon>Craniata</taxon>
        <taxon>Vertebrata</taxon>
        <taxon>Euteleostomi</taxon>
        <taxon>Actinopterygii</taxon>
        <taxon>Neopterygii</taxon>
        <taxon>Teleostei</taxon>
        <taxon>Neoteleostei</taxon>
        <taxon>Acanthomorphata</taxon>
        <taxon>Ovalentaria</taxon>
        <taxon>Atherinomorphae</taxon>
        <taxon>Cyprinodontiformes</taxon>
        <taxon>Goodeidae</taxon>
        <taxon>Goodea</taxon>
    </lineage>
</organism>
<proteinExistence type="predicted"/>
<keyword evidence="3" id="KW-1185">Reference proteome</keyword>
<dbReference type="EMBL" id="JAHRIO010090568">
    <property type="protein sequence ID" value="MEQ2187990.1"/>
    <property type="molecule type" value="Genomic_DNA"/>
</dbReference>
<evidence type="ECO:0000313" key="3">
    <source>
        <dbReference type="Proteomes" id="UP001476798"/>
    </source>
</evidence>
<protein>
    <recommendedName>
        <fullName evidence="1">PheRS DNA binding domain-containing protein</fullName>
    </recommendedName>
</protein>
<dbReference type="Proteomes" id="UP001476798">
    <property type="component" value="Unassembled WGS sequence"/>
</dbReference>
<gene>
    <name evidence="2" type="ORF">GOODEAATRI_010396</name>
</gene>
<evidence type="ECO:0000259" key="1">
    <source>
        <dbReference type="Pfam" id="PF18552"/>
    </source>
</evidence>
<evidence type="ECO:0000313" key="2">
    <source>
        <dbReference type="EMBL" id="MEQ2187990.1"/>
    </source>
</evidence>